<protein>
    <recommendedName>
        <fullName evidence="2">DNA-directed RNA polymerase II subunit RPB9-like zinc ribbon domain-containing protein</fullName>
    </recommendedName>
</protein>
<dbReference type="AlphaFoldDB" id="I0A0C0"/>
<proteinExistence type="predicted"/>
<dbReference type="OrthoDB" id="37175at2157"/>
<dbReference type="Proteomes" id="UP000007391">
    <property type="component" value="Chromosome"/>
</dbReference>
<dbReference type="HOGENOM" id="CLU_166550_0_0_2"/>
<name>I0A0C0_FERFK</name>
<dbReference type="EMBL" id="CP003423">
    <property type="protein sequence ID" value="AFH42427.1"/>
    <property type="molecule type" value="Genomic_DNA"/>
</dbReference>
<evidence type="ECO:0000313" key="4">
    <source>
        <dbReference type="Proteomes" id="UP000007391"/>
    </source>
</evidence>
<reference evidence="4" key="1">
    <citation type="submission" date="2012-03" db="EMBL/GenBank/DDBJ databases">
        <title>Fervidicoccus fontis complete genome analysis confirms its distinct phylogenetic position and predicts its environmental function.</title>
        <authorList>
            <person name="Lebedinsky A.V."/>
            <person name="Mardanov A.V."/>
            <person name="Gumerov V.M."/>
            <person name="Beletsky A.V."/>
            <person name="Kublanov I.V."/>
            <person name="Perevalova A.A."/>
            <person name="Bonch-Osmolovskaya E.A."/>
            <person name="Ravin N.V."/>
            <person name="Skryabin K.G."/>
        </authorList>
    </citation>
    <scope>NUCLEOTIDE SEQUENCE [LARGE SCALE GENOMIC DNA]</scope>
    <source>
        <strain evidence="4">DSM 19380 / VKM B-2539 / Kam940</strain>
    </source>
</reference>
<accession>I0A0C0</accession>
<feature type="domain" description="DNA-directed RNA polymerase II subunit RPB9-like zinc ribbon" evidence="2">
    <location>
        <begin position="1"/>
        <end position="45"/>
    </location>
</feature>
<gene>
    <name evidence="3" type="ordered locus">FFONT_0437</name>
</gene>
<evidence type="ECO:0000256" key="1">
    <source>
        <dbReference type="SAM" id="MobiDB-lite"/>
    </source>
</evidence>
<dbReference type="InParanoid" id="I0A0C0"/>
<dbReference type="STRING" id="1163730.FFONT_0437"/>
<evidence type="ECO:0000259" key="2">
    <source>
        <dbReference type="SMART" id="SM00661"/>
    </source>
</evidence>
<organism evidence="3 4">
    <name type="scientific">Fervidicoccus fontis (strain DSM 19380 / JCM 18336 / VKM B-2539 / Kam940)</name>
    <dbReference type="NCBI Taxonomy" id="1163730"/>
    <lineage>
        <taxon>Archaea</taxon>
        <taxon>Thermoproteota</taxon>
        <taxon>Thermoprotei</taxon>
        <taxon>Fervidicoccales</taxon>
        <taxon>Fervidicoccaceae</taxon>
        <taxon>Fervidicoccus</taxon>
    </lineage>
</organism>
<dbReference type="KEGG" id="ffo:FFONT_0437"/>
<sequence length="87" mass="10011">MVPVKKDGETVLRCTKCGYEMKAKKKESYVIKEKVKEKDKPKTTSLVSEPSKFGVSDEEQQQRVEDYYEIALELMQEESEGSDEGEQ</sequence>
<reference evidence="3 4" key="2">
    <citation type="journal article" date="2014" name="Extremophiles">
        <title>Analysis of the complete genome of Fervidococcus fontis confirms the distinct phylogenetic position of the order Fervidicoccales and suggests its environmental function.</title>
        <authorList>
            <person name="Lebedinsky A.V."/>
            <person name="Mardanov A.V."/>
            <person name="Kublanov I.V."/>
            <person name="Gumerov V.M."/>
            <person name="Beletsky A.V."/>
            <person name="Perevalova A.A."/>
            <person name="Bidzhieva S.Kh."/>
            <person name="Bonch-Osmolovskaya E.A."/>
            <person name="Skryabin K.G."/>
            <person name="Ravin N.V."/>
        </authorList>
    </citation>
    <scope>NUCLEOTIDE SEQUENCE [LARGE SCALE GENOMIC DNA]</scope>
    <source>
        <strain evidence="4">DSM 19380 / VKM B-2539 / Kam940</strain>
    </source>
</reference>
<feature type="region of interest" description="Disordered" evidence="1">
    <location>
        <begin position="35"/>
        <end position="61"/>
    </location>
</feature>
<dbReference type="SMART" id="SM00661">
    <property type="entry name" value="RPOL9"/>
    <property type="match status" value="1"/>
</dbReference>
<dbReference type="GO" id="GO:0006351">
    <property type="term" value="P:DNA-templated transcription"/>
    <property type="evidence" value="ECO:0007669"/>
    <property type="project" value="InterPro"/>
</dbReference>
<dbReference type="InterPro" id="IPR001529">
    <property type="entry name" value="Zn_ribbon_RPB9"/>
</dbReference>
<evidence type="ECO:0000313" key="3">
    <source>
        <dbReference type="EMBL" id="AFH42427.1"/>
    </source>
</evidence>
<dbReference type="eggNOG" id="arCOG00580">
    <property type="taxonomic scope" value="Archaea"/>
</dbReference>
<keyword evidence="4" id="KW-1185">Reference proteome</keyword>